<name>A0ABT4WFZ2_9FLAO</name>
<dbReference type="Gene3D" id="3.10.620.30">
    <property type="match status" value="1"/>
</dbReference>
<keyword evidence="4" id="KW-1185">Reference proteome</keyword>
<dbReference type="RefSeq" id="WP_271337289.1">
    <property type="nucleotide sequence ID" value="NZ_JAMZNK010000035.1"/>
</dbReference>
<organism evidence="3 4">
    <name type="scientific">Flavobacterium azizsancarii</name>
    <dbReference type="NCBI Taxonomy" id="2961580"/>
    <lineage>
        <taxon>Bacteria</taxon>
        <taxon>Pseudomonadati</taxon>
        <taxon>Bacteroidota</taxon>
        <taxon>Flavobacteriia</taxon>
        <taxon>Flavobacteriales</taxon>
        <taxon>Flavobacteriaceae</taxon>
        <taxon>Flavobacterium</taxon>
    </lineage>
</organism>
<feature type="signal peptide" evidence="1">
    <location>
        <begin position="1"/>
        <end position="21"/>
    </location>
</feature>
<feature type="domain" description="DUF3857" evidence="2">
    <location>
        <begin position="59"/>
        <end position="188"/>
    </location>
</feature>
<feature type="chain" id="PRO_5046901627" evidence="1">
    <location>
        <begin position="22"/>
        <end position="635"/>
    </location>
</feature>
<dbReference type="InterPro" id="IPR024618">
    <property type="entry name" value="DUF3857"/>
</dbReference>
<dbReference type="Proteomes" id="UP001212170">
    <property type="component" value="Unassembled WGS sequence"/>
</dbReference>
<dbReference type="EMBL" id="JAMZNK010000035">
    <property type="protein sequence ID" value="MDA6071493.1"/>
    <property type="molecule type" value="Genomic_DNA"/>
</dbReference>
<proteinExistence type="predicted"/>
<evidence type="ECO:0000259" key="2">
    <source>
        <dbReference type="Pfam" id="PF12969"/>
    </source>
</evidence>
<sequence>MKLTFSGLFFFLLVNLCSAQKTDFVFTPVSDSLKENANAVVRLNQLDINIVSQRDMNIKTQRVITVLNEKGLAEIDAYQHYDKRTTIKNIEATVYDSSGKEIKKIRRKDFTDQSSAGGSTLFSDNRYLYLNYTPISYPFTVIFNCEIQTSTTAFIPVWYPLSGYFLSVEKSVLNVTYPNALGFKKKESQFSNFNIKKASDTDTKLSYLATNILAQKPEDYSPVFKDLYPKVAMSLEYFNLEGIDGNAKDWKEYGKWFSDKILTGTTNLPEETKTKIKALVGNETDPVKKAKIVYQFVQEKSRYVSIKVGIGGWKPMLASDVDRLGYGDCKALSNYTRALLDAVGVPSYYTELYGDSNLMDIDEDFFSIQGNHAILCVPDKDKYVFLECTSQDDPFGYQANFTDNRKVIVIKPDGGEIIRTKIYNPLENSQSSKGSYIIDDKGHFSGQVNIMSEGSQYGTRERVQKLQPTEKESHYKEYWNNINNLKLGKITFTNNKENIQFTEDVQISAIDYGKLTGNKIIFTVDAFNQSSGNVKRIRNRKNPFQIQRGYLDTDEIEINLPTSFAIEFLPSNFELKGKFGEYKTEIIKKENNKLTYKRSIFINKGNYSNKEFDEYRLFMEQVSKNDNAKIILTKN</sequence>
<dbReference type="SUPFAM" id="SSF54001">
    <property type="entry name" value="Cysteine proteinases"/>
    <property type="match status" value="1"/>
</dbReference>
<evidence type="ECO:0000313" key="4">
    <source>
        <dbReference type="Proteomes" id="UP001212170"/>
    </source>
</evidence>
<dbReference type="Gene3D" id="2.60.120.1130">
    <property type="match status" value="1"/>
</dbReference>
<protein>
    <submittedName>
        <fullName evidence="3">DUF3857 and transglutaminase domain-containing protein</fullName>
    </submittedName>
</protein>
<accession>A0ABT4WFZ2</accession>
<evidence type="ECO:0000256" key="1">
    <source>
        <dbReference type="SAM" id="SignalP"/>
    </source>
</evidence>
<gene>
    <name evidence="3" type="ORF">NJT12_17875</name>
</gene>
<dbReference type="Pfam" id="PF12969">
    <property type="entry name" value="DUF3857"/>
    <property type="match status" value="1"/>
</dbReference>
<dbReference type="InterPro" id="IPR038765">
    <property type="entry name" value="Papain-like_cys_pep_sf"/>
</dbReference>
<reference evidence="3 4" key="1">
    <citation type="journal article" date="2023" name="Chemosphere">
        <title>Whole genome analysis of Flavobacterium aziz-sancarii sp. nov., isolated from Ardley Island (Antarctica), revealed a rich resistome and bioremediation potential.</title>
        <authorList>
            <person name="Otur C."/>
            <person name="Okay S."/>
            <person name="Kurt-Kizildogan A."/>
        </authorList>
    </citation>
    <scope>NUCLEOTIDE SEQUENCE [LARGE SCALE GENOMIC DNA]</scope>
    <source>
        <strain evidence="3 4">AC</strain>
    </source>
</reference>
<dbReference type="Gene3D" id="2.60.40.3140">
    <property type="match status" value="1"/>
</dbReference>
<keyword evidence="1" id="KW-0732">Signal</keyword>
<comment type="caution">
    <text evidence="3">The sequence shown here is derived from an EMBL/GenBank/DDBJ whole genome shotgun (WGS) entry which is preliminary data.</text>
</comment>
<evidence type="ECO:0000313" key="3">
    <source>
        <dbReference type="EMBL" id="MDA6071493.1"/>
    </source>
</evidence>